<keyword evidence="1" id="KW-0812">Transmembrane</keyword>
<feature type="transmembrane region" description="Helical" evidence="1">
    <location>
        <begin position="21"/>
        <end position="41"/>
    </location>
</feature>
<evidence type="ECO:0000256" key="1">
    <source>
        <dbReference type="SAM" id="Phobius"/>
    </source>
</evidence>
<protein>
    <submittedName>
        <fullName evidence="2">Uncharacterized protein</fullName>
    </submittedName>
</protein>
<dbReference type="AlphaFoldDB" id="A0A1H9LFD7"/>
<organism evidence="2 3">
    <name type="scientific">Neolewinella agarilytica</name>
    <dbReference type="NCBI Taxonomy" id="478744"/>
    <lineage>
        <taxon>Bacteria</taxon>
        <taxon>Pseudomonadati</taxon>
        <taxon>Bacteroidota</taxon>
        <taxon>Saprospiria</taxon>
        <taxon>Saprospirales</taxon>
        <taxon>Lewinellaceae</taxon>
        <taxon>Neolewinella</taxon>
    </lineage>
</organism>
<evidence type="ECO:0000313" key="3">
    <source>
        <dbReference type="Proteomes" id="UP000199021"/>
    </source>
</evidence>
<sequence>MGREAESASNKSSARLWSFKVALLLTIFSFSGFIGEGEYLLNEPFRTELVETSVHHTPASLSFWAEGHQELSPERPSAEVNTYGYCNLLNFNSLVEVRYKSSLRQRLPQQAASVKWLIRKRTAPSEEDDNHLV</sequence>
<dbReference type="RefSeq" id="WP_090171583.1">
    <property type="nucleotide sequence ID" value="NZ_FOFB01000024.1"/>
</dbReference>
<keyword evidence="3" id="KW-1185">Reference proteome</keyword>
<keyword evidence="1" id="KW-0472">Membrane</keyword>
<accession>A0A1H9LFD7</accession>
<dbReference type="InParanoid" id="A0A1H9LFD7"/>
<dbReference type="STRING" id="478744.SAMN05444359_12414"/>
<dbReference type="Proteomes" id="UP000199021">
    <property type="component" value="Unassembled WGS sequence"/>
</dbReference>
<proteinExistence type="predicted"/>
<keyword evidence="1" id="KW-1133">Transmembrane helix</keyword>
<dbReference type="EMBL" id="FOFB01000024">
    <property type="protein sequence ID" value="SER10090.1"/>
    <property type="molecule type" value="Genomic_DNA"/>
</dbReference>
<gene>
    <name evidence="2" type="ORF">SAMN05444359_12414</name>
</gene>
<reference evidence="3" key="1">
    <citation type="submission" date="2016-10" db="EMBL/GenBank/DDBJ databases">
        <authorList>
            <person name="Varghese N."/>
            <person name="Submissions S."/>
        </authorList>
    </citation>
    <scope>NUCLEOTIDE SEQUENCE [LARGE SCALE GENOMIC DNA]</scope>
    <source>
        <strain evidence="3">DSM 24740</strain>
    </source>
</reference>
<evidence type="ECO:0000313" key="2">
    <source>
        <dbReference type="EMBL" id="SER10090.1"/>
    </source>
</evidence>
<name>A0A1H9LFD7_9BACT</name>